<dbReference type="AlphaFoldDB" id="A0A3B0TXU9"/>
<dbReference type="Gene3D" id="3.40.1620.10">
    <property type="entry name" value="YefM-like domain"/>
    <property type="match status" value="1"/>
</dbReference>
<organism evidence="2">
    <name type="scientific">hydrothermal vent metagenome</name>
    <dbReference type="NCBI Taxonomy" id="652676"/>
    <lineage>
        <taxon>unclassified sequences</taxon>
        <taxon>metagenomes</taxon>
        <taxon>ecological metagenomes</taxon>
    </lineage>
</organism>
<sequence length="76" mass="8196">MPNVNISDFRANLLSYLQKAHDGEELTVTSHGEVLATILPPINKREKAKKTLGALAKTALIGDIVSPATGEWKAIK</sequence>
<dbReference type="SUPFAM" id="SSF143120">
    <property type="entry name" value="YefM-like"/>
    <property type="match status" value="1"/>
</dbReference>
<dbReference type="InterPro" id="IPR006442">
    <property type="entry name" value="Antitoxin_Phd/YefM"/>
</dbReference>
<dbReference type="InterPro" id="IPR036165">
    <property type="entry name" value="YefM-like_sf"/>
</dbReference>
<protein>
    <recommendedName>
        <fullName evidence="3">Antitoxin</fullName>
    </recommendedName>
</protein>
<evidence type="ECO:0000256" key="1">
    <source>
        <dbReference type="ARBA" id="ARBA00009981"/>
    </source>
</evidence>
<name>A0A3B0TXU9_9ZZZZ</name>
<accession>A0A3B0TXU9</accession>
<gene>
    <name evidence="2" type="ORF">MNBD_BACTEROID04-1559</name>
</gene>
<proteinExistence type="inferred from homology"/>
<evidence type="ECO:0000313" key="2">
    <source>
        <dbReference type="EMBL" id="VAW21580.1"/>
    </source>
</evidence>
<dbReference type="EMBL" id="UOER01000092">
    <property type="protein sequence ID" value="VAW21580.1"/>
    <property type="molecule type" value="Genomic_DNA"/>
</dbReference>
<dbReference type="Pfam" id="PF02604">
    <property type="entry name" value="PhdYeFM_antitox"/>
    <property type="match status" value="1"/>
</dbReference>
<evidence type="ECO:0008006" key="3">
    <source>
        <dbReference type="Google" id="ProtNLM"/>
    </source>
</evidence>
<comment type="similarity">
    <text evidence="1">Belongs to the phD/YefM antitoxin family.</text>
</comment>
<reference evidence="2" key="1">
    <citation type="submission" date="2018-06" db="EMBL/GenBank/DDBJ databases">
        <authorList>
            <person name="Zhirakovskaya E."/>
        </authorList>
    </citation>
    <scope>NUCLEOTIDE SEQUENCE</scope>
</reference>
<dbReference type="NCBIfam" id="TIGR01552">
    <property type="entry name" value="phd_fam"/>
    <property type="match status" value="1"/>
</dbReference>